<name>A0A498IYB3_MALDO</name>
<dbReference type="InterPro" id="IPR006869">
    <property type="entry name" value="DUF547"/>
</dbReference>
<keyword evidence="5" id="KW-1185">Reference proteome</keyword>
<evidence type="ECO:0000256" key="1">
    <source>
        <dbReference type="SAM" id="SignalP"/>
    </source>
</evidence>
<keyword evidence="1" id="KW-0732">Signal</keyword>
<dbReference type="InterPro" id="IPR025757">
    <property type="entry name" value="MIP1_Leuzipper"/>
</dbReference>
<dbReference type="Pfam" id="PF14389">
    <property type="entry name" value="Lzipper-MIP1"/>
    <property type="match status" value="1"/>
</dbReference>
<feature type="domain" description="DUF547" evidence="2">
    <location>
        <begin position="442"/>
        <end position="577"/>
    </location>
</feature>
<reference evidence="4 5" key="1">
    <citation type="submission" date="2018-10" db="EMBL/GenBank/DDBJ databases">
        <title>A high-quality apple genome assembly.</title>
        <authorList>
            <person name="Hu J."/>
        </authorList>
    </citation>
    <scope>NUCLEOTIDE SEQUENCE [LARGE SCALE GENOMIC DNA]</scope>
    <source>
        <strain evidence="5">cv. HFTH1</strain>
        <tissue evidence="4">Young leaf</tissue>
    </source>
</reference>
<dbReference type="Pfam" id="PF04784">
    <property type="entry name" value="DUF547"/>
    <property type="match status" value="1"/>
</dbReference>
<evidence type="ECO:0000259" key="2">
    <source>
        <dbReference type="Pfam" id="PF04784"/>
    </source>
</evidence>
<protein>
    <recommendedName>
        <fullName evidence="6">DUF547 domain-containing protein</fullName>
    </recommendedName>
</protein>
<dbReference type="PANTHER" id="PTHR23054">
    <property type="entry name" value="TERNARY COMPLEX FACTOR MIP1, LEUCINE-ZIPPER-RELATED"/>
    <property type="match status" value="1"/>
</dbReference>
<accession>A0A498IYB3</accession>
<evidence type="ECO:0000313" key="5">
    <source>
        <dbReference type="Proteomes" id="UP000290289"/>
    </source>
</evidence>
<organism evidence="4 5">
    <name type="scientific">Malus domestica</name>
    <name type="common">Apple</name>
    <name type="synonym">Pyrus malus</name>
    <dbReference type="NCBI Taxonomy" id="3750"/>
    <lineage>
        <taxon>Eukaryota</taxon>
        <taxon>Viridiplantae</taxon>
        <taxon>Streptophyta</taxon>
        <taxon>Embryophyta</taxon>
        <taxon>Tracheophyta</taxon>
        <taxon>Spermatophyta</taxon>
        <taxon>Magnoliopsida</taxon>
        <taxon>eudicotyledons</taxon>
        <taxon>Gunneridae</taxon>
        <taxon>Pentapetalae</taxon>
        <taxon>rosids</taxon>
        <taxon>fabids</taxon>
        <taxon>Rosales</taxon>
        <taxon>Rosaceae</taxon>
        <taxon>Amygdaloideae</taxon>
        <taxon>Maleae</taxon>
        <taxon>Malus</taxon>
    </lineage>
</organism>
<evidence type="ECO:0000259" key="3">
    <source>
        <dbReference type="Pfam" id="PF14389"/>
    </source>
</evidence>
<dbReference type="AlphaFoldDB" id="A0A498IYB3"/>
<sequence>MFLSAGFFSVQALVNFSSVAASAFNAVSVSSLEVDKPSFDLTMQEVESKFMEGVSKHKRSNSEPVKRKLEKDEVNQTLQAPYRLKMEMGRYFETMEMHPTSSDVQSYLSQEILDLRKQLQNQFSVRHALENALSYRPLSPDATTENSLPKSTTGLIKEIAVLEQQVVHLERHLLSLYRKTFDQQISSESNVAERLNSSPLITRKGVSAEVPGQDVTQENDNTVTSSNDLLSPRHSTGNLLKECNDILDQQKLLDSSIHRCYSSLSQHSTCSIRTSPRTKSRAKAVDSYHSLPFSMLEQSQSATTSVYPMEHYETYFSDHVPETPNSISEEMIKCISAIYCELADPPVIDHDDSCSPITSSSTYDFSSHSQGEKWSSKRRKIPFFHSHFDKPLQSEGTEEMSGPYSRMLKVEWICRDTDKLEDVELTLKKFRSLIHRLEGVDLRKMKHEEKLAFWINVHNTLVMHAFLIYGIPQNNLKRVSMPLKAAYSVGGHTISVDMIQRSILGCRLPRPGQWLRLLFSMKTKFKVGDARKVYAIEHPEPLLHFALCSGSHSDPAVRMYTSKGVFEELETAKEEYIQSNFLVHKEQKILLPKIVESFAKDSGLCSADLHEEFRMIMNMTLRFLKRCPLSQQNDDQMRSRLLSLRWPDTKGLGLRRTLGKQGGWKLMMYCVPVSLSLFDQRSCLSVVLMTLRSLVVVF</sequence>
<dbReference type="PANTHER" id="PTHR23054:SF20">
    <property type="entry name" value="DUF547 DOMAIN-CONTAINING PROTEIN"/>
    <property type="match status" value="1"/>
</dbReference>
<feature type="chain" id="PRO_5019830386" description="DUF547 domain-containing protein" evidence="1">
    <location>
        <begin position="22"/>
        <end position="698"/>
    </location>
</feature>
<feature type="domain" description="Ternary complex factor MIP1 leucine-zipper" evidence="3">
    <location>
        <begin position="102"/>
        <end position="183"/>
    </location>
</feature>
<dbReference type="Proteomes" id="UP000290289">
    <property type="component" value="Chromosome 10"/>
</dbReference>
<gene>
    <name evidence="4" type="ORF">DVH24_042271</name>
</gene>
<proteinExistence type="predicted"/>
<feature type="signal peptide" evidence="1">
    <location>
        <begin position="1"/>
        <end position="21"/>
    </location>
</feature>
<evidence type="ECO:0000313" key="4">
    <source>
        <dbReference type="EMBL" id="RXH88200.1"/>
    </source>
</evidence>
<dbReference type="EMBL" id="RDQH01000336">
    <property type="protein sequence ID" value="RXH88200.1"/>
    <property type="molecule type" value="Genomic_DNA"/>
</dbReference>
<evidence type="ECO:0008006" key="6">
    <source>
        <dbReference type="Google" id="ProtNLM"/>
    </source>
</evidence>
<comment type="caution">
    <text evidence="4">The sequence shown here is derived from an EMBL/GenBank/DDBJ whole genome shotgun (WGS) entry which is preliminary data.</text>
</comment>